<dbReference type="KEGG" id="psn:Pedsa_3071"/>
<gene>
    <name evidence="9" type="ordered locus">Pedsa_3071</name>
</gene>
<evidence type="ECO:0000256" key="1">
    <source>
        <dbReference type="ARBA" id="ARBA00007401"/>
    </source>
</evidence>
<evidence type="ECO:0000259" key="5">
    <source>
        <dbReference type="Pfam" id="PF00703"/>
    </source>
</evidence>
<feature type="domain" description="Glycosyl hydrolases family 2 sugar binding" evidence="7">
    <location>
        <begin position="73"/>
        <end position="178"/>
    </location>
</feature>
<dbReference type="Pfam" id="PF00703">
    <property type="entry name" value="Glyco_hydro_2"/>
    <property type="match status" value="1"/>
</dbReference>
<keyword evidence="3 9" id="KW-0326">Glycosidase</keyword>
<dbReference type="PANTHER" id="PTHR42732">
    <property type="entry name" value="BETA-GALACTOSIDASE"/>
    <property type="match status" value="1"/>
</dbReference>
<feature type="domain" description="Malectin" evidence="8">
    <location>
        <begin position="761"/>
        <end position="883"/>
    </location>
</feature>
<feature type="signal peptide" evidence="4">
    <location>
        <begin position="1"/>
        <end position="24"/>
    </location>
</feature>
<dbReference type="Pfam" id="PF11721">
    <property type="entry name" value="Malectin"/>
    <property type="match status" value="1"/>
</dbReference>
<evidence type="ECO:0000259" key="6">
    <source>
        <dbReference type="Pfam" id="PF02836"/>
    </source>
</evidence>
<dbReference type="InterPro" id="IPR013783">
    <property type="entry name" value="Ig-like_fold"/>
</dbReference>
<dbReference type="Gene3D" id="2.60.120.430">
    <property type="entry name" value="Galactose-binding lectin"/>
    <property type="match status" value="1"/>
</dbReference>
<dbReference type="STRING" id="762903.Pedsa_3071"/>
<protein>
    <submittedName>
        <fullName evidence="9">Beta-galactosidase</fullName>
        <ecNumber evidence="9">3.2.1.23</ecNumber>
    </submittedName>
</protein>
<dbReference type="PRINTS" id="PR00132">
    <property type="entry name" value="GLHYDRLASE2"/>
</dbReference>
<evidence type="ECO:0000259" key="8">
    <source>
        <dbReference type="Pfam" id="PF11721"/>
    </source>
</evidence>
<feature type="domain" description="Glycoside hydrolase family 2 catalytic" evidence="6">
    <location>
        <begin position="305"/>
        <end position="608"/>
    </location>
</feature>
<dbReference type="Gene3D" id="2.60.40.10">
    <property type="entry name" value="Immunoglobulins"/>
    <property type="match status" value="2"/>
</dbReference>
<reference evidence="10" key="2">
    <citation type="submission" date="2011-02" db="EMBL/GenBank/DDBJ databases">
        <title>The complete genome of Pedobacter saltans DSM 12145.</title>
        <authorList>
            <consortium name="US DOE Joint Genome Institute (JGI-PGF)"/>
            <person name="Lucas S."/>
            <person name="Copeland A."/>
            <person name="Lapidus A."/>
            <person name="Bruce D."/>
            <person name="Goodwin L."/>
            <person name="Pitluck S."/>
            <person name="Kyrpides N."/>
            <person name="Mavromatis K."/>
            <person name="Pagani I."/>
            <person name="Ivanova N."/>
            <person name="Ovchinnikova G."/>
            <person name="Lu M."/>
            <person name="Detter J.C."/>
            <person name="Han C."/>
            <person name="Land M."/>
            <person name="Hauser L."/>
            <person name="Markowitz V."/>
            <person name="Cheng J.-F."/>
            <person name="Hugenholtz P."/>
            <person name="Woyke T."/>
            <person name="Wu D."/>
            <person name="Tindall B."/>
            <person name="Pomrenke H.G."/>
            <person name="Brambilla E."/>
            <person name="Klenk H.-P."/>
            <person name="Eisen J.A."/>
        </authorList>
    </citation>
    <scope>NUCLEOTIDE SEQUENCE [LARGE SCALE GENOMIC DNA]</scope>
    <source>
        <strain evidence="10">ATCC 51119 / DSM 12145 / JCM 21818 / LMG 10337 / NBRC 100064 / NCIMB 13643</strain>
    </source>
</reference>
<dbReference type="SUPFAM" id="SSF49785">
    <property type="entry name" value="Galactose-binding domain-like"/>
    <property type="match status" value="1"/>
</dbReference>
<dbReference type="InterPro" id="IPR006101">
    <property type="entry name" value="Glyco_hydro_2"/>
</dbReference>
<accession>F0SA46</accession>
<dbReference type="GO" id="GO:0005975">
    <property type="term" value="P:carbohydrate metabolic process"/>
    <property type="evidence" value="ECO:0007669"/>
    <property type="project" value="InterPro"/>
</dbReference>
<dbReference type="Pfam" id="PF02837">
    <property type="entry name" value="Glyco_hydro_2_N"/>
    <property type="match status" value="1"/>
</dbReference>
<dbReference type="Proteomes" id="UP000000310">
    <property type="component" value="Chromosome"/>
</dbReference>
<dbReference type="eggNOG" id="COG3250">
    <property type="taxonomic scope" value="Bacteria"/>
</dbReference>
<evidence type="ECO:0000256" key="3">
    <source>
        <dbReference type="ARBA" id="ARBA00023295"/>
    </source>
</evidence>
<dbReference type="InterPro" id="IPR021720">
    <property type="entry name" value="Malectin_dom"/>
</dbReference>
<evidence type="ECO:0000259" key="7">
    <source>
        <dbReference type="Pfam" id="PF02837"/>
    </source>
</evidence>
<organism evidence="9 10">
    <name type="scientific">Pseudopedobacter saltans (strain ATCC 51119 / DSM 12145 / JCM 21818 / CCUG 39354 / LMG 10337 / NBRC 100064 / NCIMB 13643)</name>
    <name type="common">Pedobacter saltans</name>
    <dbReference type="NCBI Taxonomy" id="762903"/>
    <lineage>
        <taxon>Bacteria</taxon>
        <taxon>Pseudomonadati</taxon>
        <taxon>Bacteroidota</taxon>
        <taxon>Sphingobacteriia</taxon>
        <taxon>Sphingobacteriales</taxon>
        <taxon>Sphingobacteriaceae</taxon>
        <taxon>Pseudopedobacter</taxon>
    </lineage>
</organism>
<dbReference type="SUPFAM" id="SSF51445">
    <property type="entry name" value="(Trans)glycosidases"/>
    <property type="match status" value="1"/>
</dbReference>
<evidence type="ECO:0000256" key="4">
    <source>
        <dbReference type="SAM" id="SignalP"/>
    </source>
</evidence>
<proteinExistence type="inferred from homology"/>
<dbReference type="SUPFAM" id="SSF49303">
    <property type="entry name" value="beta-Galactosidase/glucuronidase domain"/>
    <property type="match status" value="1"/>
</dbReference>
<dbReference type="EMBL" id="CP002545">
    <property type="protein sequence ID" value="ADY53610.1"/>
    <property type="molecule type" value="Genomic_DNA"/>
</dbReference>
<dbReference type="InterPro" id="IPR006104">
    <property type="entry name" value="Glyco_hydro_2_N"/>
</dbReference>
<comment type="similarity">
    <text evidence="1">Belongs to the glycosyl hydrolase 2 family.</text>
</comment>
<dbReference type="AlphaFoldDB" id="F0SA46"/>
<dbReference type="InterPro" id="IPR051913">
    <property type="entry name" value="GH2_Domain-Containing"/>
</dbReference>
<keyword evidence="10" id="KW-1185">Reference proteome</keyword>
<feature type="domain" description="Glycoside hydrolase family 2 immunoglobulin-like beta-sandwich" evidence="5">
    <location>
        <begin position="197"/>
        <end position="299"/>
    </location>
</feature>
<dbReference type="InterPro" id="IPR006102">
    <property type="entry name" value="Ig-like_GH2"/>
</dbReference>
<evidence type="ECO:0000313" key="9">
    <source>
        <dbReference type="EMBL" id="ADY53610.1"/>
    </source>
</evidence>
<dbReference type="InterPro" id="IPR017853">
    <property type="entry name" value="GH"/>
</dbReference>
<dbReference type="InterPro" id="IPR006103">
    <property type="entry name" value="Glyco_hydro_2_cat"/>
</dbReference>
<dbReference type="InterPro" id="IPR008979">
    <property type="entry name" value="Galactose-bd-like_sf"/>
</dbReference>
<feature type="chain" id="PRO_5003260104" evidence="4">
    <location>
        <begin position="25"/>
        <end position="890"/>
    </location>
</feature>
<dbReference type="Gene3D" id="3.20.20.80">
    <property type="entry name" value="Glycosidases"/>
    <property type="match status" value="1"/>
</dbReference>
<keyword evidence="2 9" id="KW-0378">Hydrolase</keyword>
<dbReference type="InterPro" id="IPR036156">
    <property type="entry name" value="Beta-gal/glucu_dom_sf"/>
</dbReference>
<evidence type="ECO:0000256" key="2">
    <source>
        <dbReference type="ARBA" id="ARBA00022801"/>
    </source>
</evidence>
<keyword evidence="4" id="KW-0732">Signal</keyword>
<name>F0SA46_PSESL</name>
<dbReference type="HOGENOM" id="CLU_006501_5_0_10"/>
<dbReference type="GO" id="GO:0004565">
    <property type="term" value="F:beta-galactosidase activity"/>
    <property type="evidence" value="ECO:0007669"/>
    <property type="project" value="UniProtKB-EC"/>
</dbReference>
<dbReference type="PANTHER" id="PTHR42732:SF1">
    <property type="entry name" value="BETA-MANNOSIDASE"/>
    <property type="match status" value="1"/>
</dbReference>
<dbReference type="EC" id="3.2.1.23" evidence="9"/>
<dbReference type="Pfam" id="PF02836">
    <property type="entry name" value="Glyco_hydro_2_C"/>
    <property type="match status" value="1"/>
</dbReference>
<dbReference type="Gene3D" id="2.60.120.260">
    <property type="entry name" value="Galactose-binding domain-like"/>
    <property type="match status" value="1"/>
</dbReference>
<dbReference type="OrthoDB" id="9801077at2"/>
<evidence type="ECO:0000313" key="10">
    <source>
        <dbReference type="Proteomes" id="UP000000310"/>
    </source>
</evidence>
<reference evidence="9 10" key="1">
    <citation type="journal article" date="2011" name="Stand. Genomic Sci.">
        <title>Complete genome sequence of the gliding, heparinolytic Pedobacter saltans type strain (113).</title>
        <authorList>
            <person name="Liolios K."/>
            <person name="Sikorski J."/>
            <person name="Lu M."/>
            <person name="Nolan M."/>
            <person name="Lapidus A."/>
            <person name="Lucas S."/>
            <person name="Hammon N."/>
            <person name="Deshpande S."/>
            <person name="Cheng J.F."/>
            <person name="Tapia R."/>
            <person name="Han C."/>
            <person name="Goodwin L."/>
            <person name="Pitluck S."/>
            <person name="Huntemann M."/>
            <person name="Ivanova N."/>
            <person name="Pagani I."/>
            <person name="Mavromatis K."/>
            <person name="Ovchinikova G."/>
            <person name="Pati A."/>
            <person name="Chen A."/>
            <person name="Palaniappan K."/>
            <person name="Land M."/>
            <person name="Hauser L."/>
            <person name="Brambilla E.M."/>
            <person name="Kotsyurbenko O."/>
            <person name="Rohde M."/>
            <person name="Tindall B.J."/>
            <person name="Abt B."/>
            <person name="Goker M."/>
            <person name="Detter J.C."/>
            <person name="Woyke T."/>
            <person name="Bristow J."/>
            <person name="Eisen J.A."/>
            <person name="Markowitz V."/>
            <person name="Hugenholtz P."/>
            <person name="Klenk H.P."/>
            <person name="Kyrpides N.C."/>
        </authorList>
    </citation>
    <scope>NUCLEOTIDE SEQUENCE [LARGE SCALE GENOMIC DNA]</scope>
    <source>
        <strain evidence="10">ATCC 51119 / DSM 12145 / JCM 21818 / LMG 10337 / NBRC 100064 / NCIMB 13643</strain>
    </source>
</reference>
<sequence length="890" mass="102192">MTGKKYKSFVFLLACFLLCLNVFSQNRKVIPYNSGWSFVKDSSNNLSSIVNLNKPWQKVRIPHTWNAYDVMDDTPGYYRGTGVYKNTIHLNDLSVGKRIFLQFEAAGQEAQLLINRQQIKDHKGGYTQFIAEIGPFLQKGKDNEVILIVTNKFNENLPPLSADFTFFGGLYRKIAIIETSETYFEDHNFGANGIYITTPKVDSSQAKVNVVAQIKNSSNQQKELKLRNAIYSREGIEISFSETRILLKQNETKRFEQALEVKNPRLWSPQSPNLYRLKTQLIDSDGNVLDEINNPLAFRWYFFNEDKVFLLNGKPLKLIGASRHQDFKNMGNAVPDDLQIEDVSLLKEMGGNFLRVAHYPQTKSVLEACDSLGIITSIEIPIVNEITESEEFTQNSLHMQQEMIRQYYNHPSVVIWGYMNEVLLRPKFNNNKERQKIYFENIRILAQKLENLTKKEDPSRFTMIAHHGNFNLYNQVGLNHISDIVGWNLYPGWYGGKIEDFGRQLDQIHKDLKEKPLLVTEYGADVDPRINVANPIRFDKSIEYGIAYHQGYIKDILSRPFVAGAMAWNLADFSSETREETMPHINNKGLLTLDRQAKDTYWLYRTRFNDKPIVKISNWINRATVSDTNFSVQSINVYSNLNKLELFVNDKTVEAATVNDNIANWKTTLLNGKNKVLVRGYSNGGQLFADSTTIVLNLLPASLKSYDFRKPLLMSFGDTRSYTDTLGYVWLPEKEFAFGSWGYVGGKALFRENAPRQKYGVDKNIIGTEEDPLYQTQRMGLNKLIFDVPRGTYHIEFLFAEFNDEQTKLLYNLTGNENQDEKWNLSENLFDIKINGKRVIRDLNVAKESGYFTALQKSITAKSKAKGLIIEFDAQKGEPLINAIKISKIK</sequence>